<feature type="compositionally biased region" description="Basic and acidic residues" evidence="1">
    <location>
        <begin position="209"/>
        <end position="221"/>
    </location>
</feature>
<feature type="compositionally biased region" description="Low complexity" evidence="1">
    <location>
        <begin position="344"/>
        <end position="359"/>
    </location>
</feature>
<keyword evidence="2" id="KW-1133">Transmembrane helix</keyword>
<feature type="compositionally biased region" description="Pro residues" evidence="1">
    <location>
        <begin position="86"/>
        <end position="98"/>
    </location>
</feature>
<accession>A0A0F5FWN4</accession>
<feature type="compositionally biased region" description="Low complexity" evidence="1">
    <location>
        <begin position="99"/>
        <end position="108"/>
    </location>
</feature>
<feature type="compositionally biased region" description="Acidic residues" evidence="1">
    <location>
        <begin position="164"/>
        <end position="176"/>
    </location>
</feature>
<name>A0A0F5FWN4_9HYPH</name>
<keyword evidence="4" id="KW-1185">Reference proteome</keyword>
<feature type="compositionally biased region" description="Basic and acidic residues" evidence="1">
    <location>
        <begin position="181"/>
        <end position="191"/>
    </location>
</feature>
<feature type="compositionally biased region" description="Low complexity" evidence="1">
    <location>
        <begin position="148"/>
        <end position="163"/>
    </location>
</feature>
<dbReference type="Proteomes" id="UP000033632">
    <property type="component" value="Unassembled WGS sequence"/>
</dbReference>
<keyword evidence="2" id="KW-0812">Transmembrane</keyword>
<feature type="region of interest" description="Disordered" evidence="1">
    <location>
        <begin position="428"/>
        <end position="468"/>
    </location>
</feature>
<dbReference type="PATRIC" id="fig|443610.3.peg.3856"/>
<gene>
    <name evidence="3" type="ORF">VE25_06510</name>
</gene>
<evidence type="ECO:0000256" key="2">
    <source>
        <dbReference type="SAM" id="Phobius"/>
    </source>
</evidence>
<feature type="region of interest" description="Disordered" evidence="1">
    <location>
        <begin position="270"/>
        <end position="289"/>
    </location>
</feature>
<protein>
    <submittedName>
        <fullName evidence="3">Uncharacterized protein</fullName>
    </submittedName>
</protein>
<feature type="region of interest" description="Disordered" evidence="1">
    <location>
        <begin position="481"/>
        <end position="531"/>
    </location>
</feature>
<proteinExistence type="predicted"/>
<feature type="transmembrane region" description="Helical" evidence="2">
    <location>
        <begin position="390"/>
        <end position="412"/>
    </location>
</feature>
<dbReference type="STRING" id="443610.VE25_06510"/>
<evidence type="ECO:0000313" key="4">
    <source>
        <dbReference type="Proteomes" id="UP000033632"/>
    </source>
</evidence>
<organism evidence="3 4">
    <name type="scientific">Devosia geojensis</name>
    <dbReference type="NCBI Taxonomy" id="443610"/>
    <lineage>
        <taxon>Bacteria</taxon>
        <taxon>Pseudomonadati</taxon>
        <taxon>Pseudomonadota</taxon>
        <taxon>Alphaproteobacteria</taxon>
        <taxon>Hyphomicrobiales</taxon>
        <taxon>Devosiaceae</taxon>
        <taxon>Devosia</taxon>
    </lineage>
</organism>
<feature type="region of interest" description="Disordered" evidence="1">
    <location>
        <begin position="344"/>
        <end position="377"/>
    </location>
</feature>
<feature type="compositionally biased region" description="Low complexity" evidence="1">
    <location>
        <begin position="428"/>
        <end position="441"/>
    </location>
</feature>
<feature type="compositionally biased region" description="Low complexity" evidence="1">
    <location>
        <begin position="459"/>
        <end position="468"/>
    </location>
</feature>
<feature type="compositionally biased region" description="Basic and acidic residues" evidence="1">
    <location>
        <begin position="360"/>
        <end position="373"/>
    </location>
</feature>
<feature type="compositionally biased region" description="Low complexity" evidence="1">
    <location>
        <begin position="119"/>
        <end position="128"/>
    </location>
</feature>
<reference evidence="3 4" key="1">
    <citation type="submission" date="2015-03" db="EMBL/GenBank/DDBJ databases">
        <authorList>
            <person name="Hassan Y.I."/>
            <person name="Lepp D."/>
            <person name="Li X.-Z."/>
            <person name="Zhou T."/>
        </authorList>
    </citation>
    <scope>NUCLEOTIDE SEQUENCE [LARGE SCALE GENOMIC DNA]</scope>
    <source>
        <strain evidence="3 4">BD-c194</strain>
    </source>
</reference>
<comment type="caution">
    <text evidence="3">The sequence shown here is derived from an EMBL/GenBank/DDBJ whole genome shotgun (WGS) entry which is preliminary data.</text>
</comment>
<sequence length="713" mass="74561">MRRAIGALPENNGAARRAVYEKARTALVGQLRAITPPLPAREITQHRLQLEDCIREVEQEASEAVIKLGRAQQPAMRRLDTSPIAPSRPAPPPPPVEEPQPVAQAPEPVVEEEPPVETEPPAKAEPPIAAEPPPSAAAEDEAAAGQSIEDIIAAAEADTAPQAEEPDQPAEAEAEPLPESKVVELDSRKLEPPPVGEPPEAEEPVGTEEPEKNEKPGKPAEEPLPARPGLRLFTSNRKAEPAPDPAPRAPAVETRSEPFRIAAIAGDTPAAASGRVETTMGGQAAARKSAPDFEPLVVVEDQPVEAALSSVREVEVEPADNSETREAEGAISRAIETLDRAARGEALPEPEAAAASEPAAETRRERSDLAADREDADFEPAVEGRASSGLTIFLVVFALLLAGAGGGGYWAWREGYIDLDQMFGRSTATAQAQPAEQPSPADGGPTAGNDPAQPAPELTGPGNTATETAAAEPATALQGIVNEDRLEPTPEPEVPSADEEGPAAEDPLADERLPSSDGDVALADDPSASVDPAVLAGSQSLLLEASDDGRTGAVPFSGTVEWSRGVDEVGMPTLIAQANIPARNLGVEVTIRRNADPSLPASHLMEIDFDVADTFAGGGISSLPGVLLKNEELAQGQQLVGASARVVGNSFLFALSASEQDAVTNRSLLGSRKWMDLAVIYATGKRAIITLEKDDEAESLFTEVLAEWDSAGN</sequence>
<keyword evidence="2" id="KW-0472">Membrane</keyword>
<evidence type="ECO:0000256" key="1">
    <source>
        <dbReference type="SAM" id="MobiDB-lite"/>
    </source>
</evidence>
<dbReference type="EMBL" id="JZEX01000061">
    <property type="protein sequence ID" value="KKB12572.1"/>
    <property type="molecule type" value="Genomic_DNA"/>
</dbReference>
<evidence type="ECO:0000313" key="3">
    <source>
        <dbReference type="EMBL" id="KKB12572.1"/>
    </source>
</evidence>
<feature type="region of interest" description="Disordered" evidence="1">
    <location>
        <begin position="310"/>
        <end position="330"/>
    </location>
</feature>
<feature type="compositionally biased region" description="Acidic residues" evidence="1">
    <location>
        <begin position="199"/>
        <end position="208"/>
    </location>
</feature>
<feature type="region of interest" description="Disordered" evidence="1">
    <location>
        <begin position="68"/>
        <end position="256"/>
    </location>
</feature>
<dbReference type="AlphaFoldDB" id="A0A0F5FWN4"/>